<evidence type="ECO:0000313" key="3">
    <source>
        <dbReference type="Proteomes" id="UP000464954"/>
    </source>
</evidence>
<dbReference type="KEGG" id="taer:GT409_09275"/>
<keyword evidence="1" id="KW-0732">Signal</keyword>
<reference evidence="2 3" key="1">
    <citation type="submission" date="2020-01" db="EMBL/GenBank/DDBJ databases">
        <title>Ponticoccus aerotolerans gen. nov., sp. nov., an anaerobic bacterium and proposal of Ponticoccusceae fam. nov., Ponticoccusles ord. nov. and Ponticoccuse classis nov. in the phylum Kiritimatiellaeota.</title>
        <authorList>
            <person name="Zhou L.Y."/>
            <person name="Du Z.J."/>
        </authorList>
    </citation>
    <scope>NUCLEOTIDE SEQUENCE [LARGE SCALE GENOMIC DNA]</scope>
    <source>
        <strain evidence="2 3">S-5007</strain>
    </source>
</reference>
<gene>
    <name evidence="2" type="ORF">GT409_09275</name>
</gene>
<feature type="chain" id="PRO_5026914828" description="PEP-CTERM sorting domain-containing protein" evidence="1">
    <location>
        <begin position="18"/>
        <end position="182"/>
    </location>
</feature>
<proteinExistence type="predicted"/>
<evidence type="ECO:0008006" key="4">
    <source>
        <dbReference type="Google" id="ProtNLM"/>
    </source>
</evidence>
<keyword evidence="3" id="KW-1185">Reference proteome</keyword>
<dbReference type="Proteomes" id="UP000464954">
    <property type="component" value="Chromosome"/>
</dbReference>
<feature type="signal peptide" evidence="1">
    <location>
        <begin position="1"/>
        <end position="17"/>
    </location>
</feature>
<dbReference type="AlphaFoldDB" id="A0A6P1M4Y3"/>
<name>A0A6P1M4Y3_9BACT</name>
<sequence>MKRATYRFFMMSVLCCAAPLFSAVIEQSDTLPHQKVVTGSSVIPAPSFSFEVNINGPKEVQDDLLLLIDVDSYYRNTGLNSNALDFWPAWDAPLTLRAIAPQTSESFAIDFDTAGMNNDSDMLEVTDFESPTLLNENKVYLTSSYTEGLTTMGVIPEPSVIALASLSGMGLLIFRRLLPKHS</sequence>
<dbReference type="RefSeq" id="WP_160628822.1">
    <property type="nucleotide sequence ID" value="NZ_CP047593.1"/>
</dbReference>
<accession>A0A6P1M4Y3</accession>
<evidence type="ECO:0000313" key="2">
    <source>
        <dbReference type="EMBL" id="QHI69640.1"/>
    </source>
</evidence>
<organism evidence="2 3">
    <name type="scientific">Tichowtungia aerotolerans</name>
    <dbReference type="NCBI Taxonomy" id="2697043"/>
    <lineage>
        <taxon>Bacteria</taxon>
        <taxon>Pseudomonadati</taxon>
        <taxon>Kiritimatiellota</taxon>
        <taxon>Tichowtungiia</taxon>
        <taxon>Tichowtungiales</taxon>
        <taxon>Tichowtungiaceae</taxon>
        <taxon>Tichowtungia</taxon>
    </lineage>
</organism>
<dbReference type="EMBL" id="CP047593">
    <property type="protein sequence ID" value="QHI69640.1"/>
    <property type="molecule type" value="Genomic_DNA"/>
</dbReference>
<evidence type="ECO:0000256" key="1">
    <source>
        <dbReference type="SAM" id="SignalP"/>
    </source>
</evidence>
<protein>
    <recommendedName>
        <fullName evidence="4">PEP-CTERM sorting domain-containing protein</fullName>
    </recommendedName>
</protein>